<dbReference type="PANTHER" id="PTHR30135:SF3">
    <property type="entry name" value="GLUCONEOGENESIS FACTOR-RELATED"/>
    <property type="match status" value="1"/>
</dbReference>
<dbReference type="InterPro" id="IPR038136">
    <property type="entry name" value="CofD-like_dom_sf"/>
</dbReference>
<sequence>MHRRQAPFRRDQRGDRRASACPGPARDRHRARPRQGVRGVVTRRNPAVVALGGGHGLSASLSALRLMSDRLTAVVTVADDGGSSGRLRAELGVLPPGDLRMALAALCDDSEWGRTWSALLQHRFTSEGDLDNHAVGNLLIVALWELLDDPVAGLDWVGKLLGARGRVLPMAAVPLGIEADVRTGDRLETVVGQSHVAVTHGRIEQLRLVPADPPACAEAVQAVEEADWVVLGPGSWFSSVMPHLLVPELARALHETSARRCVTLNLSSETGETYGLSATDHLEALHKHAPGLRIDAVVADPSAVEDTEQLAEAAARMGARLLLRQVRRGDGTPRHDALRLAAAYRDVFDDFLGDVGSPTR</sequence>
<comment type="subcellular location">
    <subcellularLocation>
        <location evidence="2">Cytoplasm</location>
    </subcellularLocation>
</comment>
<dbReference type="OrthoDB" id="9783842at2"/>
<dbReference type="SUPFAM" id="SSF142338">
    <property type="entry name" value="CofD-like"/>
    <property type="match status" value="1"/>
</dbReference>
<name>A0A6M5UM30_9MICO</name>
<dbReference type="GO" id="GO:0005737">
    <property type="term" value="C:cytoplasm"/>
    <property type="evidence" value="ECO:0007669"/>
    <property type="project" value="UniProtKB-SubCell"/>
</dbReference>
<reference evidence="5" key="1">
    <citation type="journal article" date="2022" name="Int. J. Syst. Evol. Microbiol.">
        <title>Cellulosimicrobium protaetiae sp. nov., isolated from the gut of the larva of Protaetia brevitarsis seulensis.</title>
        <authorList>
            <person name="Le Han H."/>
            <person name="Nguyen T.T.H."/>
            <person name="Li Z."/>
            <person name="Shin N.R."/>
            <person name="Kim S.G."/>
        </authorList>
    </citation>
    <scope>NUCLEOTIDE SEQUENCE [LARGE SCALE GENOMIC DNA]</scope>
    <source>
        <strain evidence="5">BI34</strain>
    </source>
</reference>
<accession>A0A6M5UM30</accession>
<keyword evidence="5" id="KW-1185">Reference proteome</keyword>
<dbReference type="NCBIfam" id="TIGR01826">
    <property type="entry name" value="CofD_related"/>
    <property type="match status" value="1"/>
</dbReference>
<proteinExistence type="inferred from homology"/>
<evidence type="ECO:0000313" key="4">
    <source>
        <dbReference type="EMBL" id="QJW38415.1"/>
    </source>
</evidence>
<dbReference type="GO" id="GO:0043743">
    <property type="term" value="F:LPPG:FO 2-phospho-L-lactate transferase activity"/>
    <property type="evidence" value="ECO:0007669"/>
    <property type="project" value="InterPro"/>
</dbReference>
<evidence type="ECO:0000256" key="3">
    <source>
        <dbReference type="SAM" id="MobiDB-lite"/>
    </source>
</evidence>
<dbReference type="KEGG" id="cprt:FIC82_011340"/>
<dbReference type="InterPro" id="IPR010119">
    <property type="entry name" value="Gluconeogen_factor"/>
</dbReference>
<evidence type="ECO:0000313" key="5">
    <source>
        <dbReference type="Proteomes" id="UP000451354"/>
    </source>
</evidence>
<dbReference type="InterPro" id="IPR002882">
    <property type="entry name" value="CofD"/>
</dbReference>
<dbReference type="PANTHER" id="PTHR30135">
    <property type="entry name" value="UNCHARACTERIZED PROTEIN YVCK-RELATED"/>
    <property type="match status" value="1"/>
</dbReference>
<dbReference type="Gene3D" id="3.40.50.10680">
    <property type="entry name" value="CofD-like domains"/>
    <property type="match status" value="1"/>
</dbReference>
<dbReference type="GO" id="GO:0008360">
    <property type="term" value="P:regulation of cell shape"/>
    <property type="evidence" value="ECO:0007669"/>
    <property type="project" value="UniProtKB-UniRule"/>
</dbReference>
<dbReference type="Proteomes" id="UP000451354">
    <property type="component" value="Chromosome"/>
</dbReference>
<comment type="similarity">
    <text evidence="2">Belongs to the gluconeogenesis factor family.</text>
</comment>
<keyword evidence="1 2" id="KW-0963">Cytoplasm</keyword>
<dbReference type="EMBL" id="CP052757">
    <property type="protein sequence ID" value="QJW38415.1"/>
    <property type="molecule type" value="Genomic_DNA"/>
</dbReference>
<feature type="compositionally biased region" description="Basic and acidic residues" evidence="3">
    <location>
        <begin position="8"/>
        <end position="18"/>
    </location>
</feature>
<feature type="region of interest" description="Disordered" evidence="3">
    <location>
        <begin position="1"/>
        <end position="36"/>
    </location>
</feature>
<dbReference type="Pfam" id="PF01933">
    <property type="entry name" value="CofD"/>
    <property type="match status" value="1"/>
</dbReference>
<dbReference type="CDD" id="cd07187">
    <property type="entry name" value="YvcK_like"/>
    <property type="match status" value="1"/>
</dbReference>
<protein>
    <recommendedName>
        <fullName evidence="2">Putative gluconeogenesis factor</fullName>
    </recommendedName>
</protein>
<dbReference type="AlphaFoldDB" id="A0A6M5UM30"/>
<dbReference type="HAMAP" id="MF_00973">
    <property type="entry name" value="Gluconeogen_factor"/>
    <property type="match status" value="1"/>
</dbReference>
<comment type="function">
    <text evidence="2">Required for morphogenesis under gluconeogenic growth conditions.</text>
</comment>
<gene>
    <name evidence="4" type="primary">yvcK</name>
    <name evidence="4" type="ORF">FIC82_011340</name>
</gene>
<evidence type="ECO:0000256" key="2">
    <source>
        <dbReference type="HAMAP-Rule" id="MF_00973"/>
    </source>
</evidence>
<organism evidence="4 5">
    <name type="scientific">Cellulosimicrobium protaetiae</name>
    <dbReference type="NCBI Taxonomy" id="2587808"/>
    <lineage>
        <taxon>Bacteria</taxon>
        <taxon>Bacillati</taxon>
        <taxon>Actinomycetota</taxon>
        <taxon>Actinomycetes</taxon>
        <taxon>Micrococcales</taxon>
        <taxon>Promicromonosporaceae</taxon>
        <taxon>Cellulosimicrobium</taxon>
    </lineage>
</organism>
<evidence type="ECO:0000256" key="1">
    <source>
        <dbReference type="ARBA" id="ARBA00022490"/>
    </source>
</evidence>